<name>A0ABQ7B441_BRACR</name>
<keyword evidence="2" id="KW-1185">Reference proteome</keyword>
<dbReference type="EMBL" id="QGKV02001556">
    <property type="protein sequence ID" value="KAF3521049.1"/>
    <property type="molecule type" value="Genomic_DNA"/>
</dbReference>
<comment type="caution">
    <text evidence="1">The sequence shown here is derived from an EMBL/GenBank/DDBJ whole genome shotgun (WGS) entry which is preliminary data.</text>
</comment>
<gene>
    <name evidence="1" type="ORF">DY000_02060848</name>
</gene>
<sequence length="52" mass="5924">MAFRQGPVAVSFKLLVGFHIKQIEEETAIKRWRSKQAISSKTGSEMTVFWPA</sequence>
<evidence type="ECO:0000313" key="1">
    <source>
        <dbReference type="EMBL" id="KAF3521049.1"/>
    </source>
</evidence>
<evidence type="ECO:0000313" key="2">
    <source>
        <dbReference type="Proteomes" id="UP000266723"/>
    </source>
</evidence>
<protein>
    <submittedName>
        <fullName evidence="1">Uncharacterized protein</fullName>
    </submittedName>
</protein>
<accession>A0ABQ7B441</accession>
<reference evidence="1 2" key="1">
    <citation type="journal article" date="2020" name="BMC Genomics">
        <title>Intraspecific diversification of the crop wild relative Brassica cretica Lam. using demographic model selection.</title>
        <authorList>
            <person name="Kioukis A."/>
            <person name="Michalopoulou V.A."/>
            <person name="Briers L."/>
            <person name="Pirintsos S."/>
            <person name="Studholme D.J."/>
            <person name="Pavlidis P."/>
            <person name="Sarris P.F."/>
        </authorList>
    </citation>
    <scope>NUCLEOTIDE SEQUENCE [LARGE SCALE GENOMIC DNA]</scope>
    <source>
        <strain evidence="2">cv. PFS-1207/04</strain>
    </source>
</reference>
<proteinExistence type="predicted"/>
<organism evidence="1 2">
    <name type="scientific">Brassica cretica</name>
    <name type="common">Mustard</name>
    <dbReference type="NCBI Taxonomy" id="69181"/>
    <lineage>
        <taxon>Eukaryota</taxon>
        <taxon>Viridiplantae</taxon>
        <taxon>Streptophyta</taxon>
        <taxon>Embryophyta</taxon>
        <taxon>Tracheophyta</taxon>
        <taxon>Spermatophyta</taxon>
        <taxon>Magnoliopsida</taxon>
        <taxon>eudicotyledons</taxon>
        <taxon>Gunneridae</taxon>
        <taxon>Pentapetalae</taxon>
        <taxon>rosids</taxon>
        <taxon>malvids</taxon>
        <taxon>Brassicales</taxon>
        <taxon>Brassicaceae</taxon>
        <taxon>Brassiceae</taxon>
        <taxon>Brassica</taxon>
    </lineage>
</organism>
<dbReference type="Proteomes" id="UP000266723">
    <property type="component" value="Unassembled WGS sequence"/>
</dbReference>